<dbReference type="SMART" id="SM00249">
    <property type="entry name" value="PHD"/>
    <property type="match status" value="4"/>
</dbReference>
<dbReference type="SUPFAM" id="SSF57889">
    <property type="entry name" value="Cysteine-rich domain"/>
    <property type="match status" value="5"/>
</dbReference>
<keyword evidence="1" id="KW-0479">Metal-binding</keyword>
<dbReference type="Pfam" id="PF03107">
    <property type="entry name" value="C1_2"/>
    <property type="match status" value="6"/>
</dbReference>
<feature type="domain" description="Zinc finger PHD-type" evidence="6">
    <location>
        <begin position="152"/>
        <end position="238"/>
    </location>
</feature>
<evidence type="ECO:0000259" key="5">
    <source>
        <dbReference type="SMART" id="SM00109"/>
    </source>
</evidence>
<evidence type="ECO:0008006" key="9">
    <source>
        <dbReference type="Google" id="ProtNLM"/>
    </source>
</evidence>
<dbReference type="InterPro" id="IPR053192">
    <property type="entry name" value="Vacuole_Formation_Reg"/>
</dbReference>
<dbReference type="SMART" id="SM00109">
    <property type="entry name" value="C1"/>
    <property type="match status" value="3"/>
</dbReference>
<dbReference type="Pfam" id="PF22926">
    <property type="entry name" value="C1-like_CT"/>
    <property type="match status" value="1"/>
</dbReference>
<dbReference type="AlphaFoldDB" id="A0A8X7VRL7"/>
<keyword evidence="3" id="KW-0863">Zinc-finger</keyword>
<evidence type="ECO:0000256" key="4">
    <source>
        <dbReference type="ARBA" id="ARBA00022833"/>
    </source>
</evidence>
<dbReference type="InterPro" id="IPR054483">
    <property type="entry name" value="DC1-like_CT"/>
</dbReference>
<dbReference type="EMBL" id="JAAMPC010000004">
    <property type="protein sequence ID" value="KAG2316191.1"/>
    <property type="molecule type" value="Genomic_DNA"/>
</dbReference>
<evidence type="ECO:0000256" key="2">
    <source>
        <dbReference type="ARBA" id="ARBA00022737"/>
    </source>
</evidence>
<keyword evidence="4" id="KW-0862">Zinc</keyword>
<evidence type="ECO:0000256" key="1">
    <source>
        <dbReference type="ARBA" id="ARBA00022723"/>
    </source>
</evidence>
<dbReference type="PANTHER" id="PTHR32410:SF159">
    <property type="entry name" value="CYSTEINE_HISTIDINE-RICH C1 DOMAIN FAMILY PROTEIN"/>
    <property type="match status" value="1"/>
</dbReference>
<sequence>MDTKRKIYKFQKKNREIYRPTIHKHGLLPTVKIVYGECAGCHVTDHIYGGYFCNEPNCDGWFHKECAEAPPEINHHPSHLEHPLLLTNDSQWRDRPCDCCGDNLLSPCYTCPTCEFKVDLVCGMKPPRPAIEHPMCHEHSLVFLKKGELEVPCEACKESIGGPSYSCLECHNVYFHLDCVHLSKEINDHPCHSSHPFKVVALESSLLADNQDAEKKSCHFCEKLLLEKMMYYHCSVCNFTVCFGCTKKPPPLVVEDTKTHEHPLTLLSSKITFTCNICGIKRAEDIAPYICLACNFIAHRLCIGIPRVININRHDHRISFTHHLGRLGTKCGVCRRNVSQYYGAYFCSVCPEYIVHTLCAFDFNLWNCVELEGIPEKSEDIRPFKVVGHNLIRHFSHGEHTLTLLLNHTNVIPNDEAVQCEACVRPVRYGPFYRCTECCFILHEKCANLATKKRLFFIPFPYMLVYSSAGIVGCVLCRMLCAGFIYASHLPPTVHHFIDVHCGSLSEPFVHNCHLHPLYFYKIEEDRYCNACKSVQDKYMLKCDSCNYYLCLYCATLPEEIWHMSDEHPLTLSCDRNGSGEIWCDVCEAELDPIKLFFFTCSDCEVTLHVQCALGDFSRLMIGKSYIFSFKGRSFKVVLNNNNTRPFCSHCHSRCKVPVILKDNNKDNGYICSLSCLSSCLGIKFV</sequence>
<feature type="domain" description="Phorbol-ester/DAG-type" evidence="5">
    <location>
        <begin position="137"/>
        <end position="191"/>
    </location>
</feature>
<dbReference type="InterPro" id="IPR001965">
    <property type="entry name" value="Znf_PHD"/>
</dbReference>
<feature type="domain" description="Phorbol-ester/DAG-type" evidence="5">
    <location>
        <begin position="408"/>
        <end position="452"/>
    </location>
</feature>
<dbReference type="OrthoDB" id="938199at2759"/>
<evidence type="ECO:0000313" key="8">
    <source>
        <dbReference type="Proteomes" id="UP000886595"/>
    </source>
</evidence>
<evidence type="ECO:0000313" key="7">
    <source>
        <dbReference type="EMBL" id="KAG2316191.1"/>
    </source>
</evidence>
<comment type="caution">
    <text evidence="7">The sequence shown here is derived from an EMBL/GenBank/DDBJ whole genome shotgun (WGS) entry which is preliminary data.</text>
</comment>
<gene>
    <name evidence="7" type="ORF">Bca52824_019313</name>
</gene>
<dbReference type="PANTHER" id="PTHR32410">
    <property type="entry name" value="CYSTEINE/HISTIDINE-RICH C1 DOMAIN FAMILY PROTEIN"/>
    <property type="match status" value="1"/>
</dbReference>
<keyword evidence="8" id="KW-1185">Reference proteome</keyword>
<protein>
    <recommendedName>
        <fullName evidence="9">Phorbol-ester/DAG-type domain-containing protein</fullName>
    </recommendedName>
</protein>
<feature type="domain" description="Phorbol-ester/DAG-type" evidence="5">
    <location>
        <begin position="314"/>
        <end position="368"/>
    </location>
</feature>
<feature type="domain" description="Zinc finger PHD-type" evidence="6">
    <location>
        <begin position="419"/>
        <end position="478"/>
    </location>
</feature>
<proteinExistence type="predicted"/>
<evidence type="ECO:0000259" key="6">
    <source>
        <dbReference type="SMART" id="SM00249"/>
    </source>
</evidence>
<reference evidence="7 8" key="1">
    <citation type="submission" date="2020-02" db="EMBL/GenBank/DDBJ databases">
        <authorList>
            <person name="Ma Q."/>
            <person name="Huang Y."/>
            <person name="Song X."/>
            <person name="Pei D."/>
        </authorList>
    </citation>
    <scope>NUCLEOTIDE SEQUENCE [LARGE SCALE GENOMIC DNA]</scope>
    <source>
        <strain evidence="7">Sxm20200214</strain>
        <tissue evidence="7">Leaf</tissue>
    </source>
</reference>
<dbReference type="InterPro" id="IPR004146">
    <property type="entry name" value="DC1"/>
</dbReference>
<dbReference type="InterPro" id="IPR046349">
    <property type="entry name" value="C1-like_sf"/>
</dbReference>
<feature type="domain" description="Zinc finger PHD-type" evidence="6">
    <location>
        <begin position="528"/>
        <end position="588"/>
    </location>
</feature>
<feature type="domain" description="Zinc finger PHD-type" evidence="6">
    <location>
        <begin position="274"/>
        <end position="335"/>
    </location>
</feature>
<evidence type="ECO:0000256" key="3">
    <source>
        <dbReference type="ARBA" id="ARBA00022771"/>
    </source>
</evidence>
<dbReference type="Proteomes" id="UP000886595">
    <property type="component" value="Unassembled WGS sequence"/>
</dbReference>
<organism evidence="7 8">
    <name type="scientific">Brassica carinata</name>
    <name type="common">Ethiopian mustard</name>
    <name type="synonym">Abyssinian cabbage</name>
    <dbReference type="NCBI Taxonomy" id="52824"/>
    <lineage>
        <taxon>Eukaryota</taxon>
        <taxon>Viridiplantae</taxon>
        <taxon>Streptophyta</taxon>
        <taxon>Embryophyta</taxon>
        <taxon>Tracheophyta</taxon>
        <taxon>Spermatophyta</taxon>
        <taxon>Magnoliopsida</taxon>
        <taxon>eudicotyledons</taxon>
        <taxon>Gunneridae</taxon>
        <taxon>Pentapetalae</taxon>
        <taxon>rosids</taxon>
        <taxon>malvids</taxon>
        <taxon>Brassicales</taxon>
        <taxon>Brassicaceae</taxon>
        <taxon>Brassiceae</taxon>
        <taxon>Brassica</taxon>
    </lineage>
</organism>
<keyword evidence="2" id="KW-0677">Repeat</keyword>
<accession>A0A8X7VRL7</accession>
<name>A0A8X7VRL7_BRACI</name>
<dbReference type="InterPro" id="IPR002219">
    <property type="entry name" value="PKC_DAG/PE"/>
</dbReference>
<dbReference type="GO" id="GO:0008270">
    <property type="term" value="F:zinc ion binding"/>
    <property type="evidence" value="ECO:0007669"/>
    <property type="project" value="UniProtKB-KW"/>
</dbReference>